<reference evidence="5" key="1">
    <citation type="submission" date="2022-11" db="EMBL/GenBank/DDBJ databases">
        <authorList>
            <person name="Petersen C."/>
        </authorList>
    </citation>
    <scope>NUCLEOTIDE SEQUENCE</scope>
    <source>
        <strain evidence="5">IBT 16849</strain>
    </source>
</reference>
<dbReference type="PANTHER" id="PTHR11088">
    <property type="entry name" value="TRNA DIMETHYLALLYLTRANSFERASE"/>
    <property type="match status" value="1"/>
</dbReference>
<dbReference type="PANTHER" id="PTHR11088:SF89">
    <property type="entry name" value="TRNA DIMETHYLALLYLTRANSFERASE"/>
    <property type="match status" value="1"/>
</dbReference>
<proteinExistence type="inferred from homology"/>
<organism evidence="5 6">
    <name type="scientific">Penicillium cf. griseofulvum</name>
    <dbReference type="NCBI Taxonomy" id="2972120"/>
    <lineage>
        <taxon>Eukaryota</taxon>
        <taxon>Fungi</taxon>
        <taxon>Dikarya</taxon>
        <taxon>Ascomycota</taxon>
        <taxon>Pezizomycotina</taxon>
        <taxon>Eurotiomycetes</taxon>
        <taxon>Eurotiomycetidae</taxon>
        <taxon>Eurotiales</taxon>
        <taxon>Aspergillaceae</taxon>
        <taxon>Penicillium</taxon>
    </lineage>
</organism>
<dbReference type="GO" id="GO:0046872">
    <property type="term" value="F:metal ion binding"/>
    <property type="evidence" value="ECO:0007669"/>
    <property type="project" value="InterPro"/>
</dbReference>
<reference evidence="5" key="2">
    <citation type="journal article" date="2023" name="IMA Fungus">
        <title>Comparative genomic study of the Penicillium genus elucidates a diverse pangenome and 15 lateral gene transfer events.</title>
        <authorList>
            <person name="Petersen C."/>
            <person name="Sorensen T."/>
            <person name="Nielsen M.R."/>
            <person name="Sondergaard T.E."/>
            <person name="Sorensen J.L."/>
            <person name="Fitzpatrick D.A."/>
            <person name="Frisvad J.C."/>
            <person name="Nielsen K.L."/>
        </authorList>
    </citation>
    <scope>NUCLEOTIDE SEQUENCE</scope>
    <source>
        <strain evidence="5">IBT 16849</strain>
    </source>
</reference>
<gene>
    <name evidence="5" type="ORF">N7472_004644</name>
</gene>
<dbReference type="Proteomes" id="UP001150879">
    <property type="component" value="Unassembled WGS sequence"/>
</dbReference>
<dbReference type="InterPro" id="IPR027417">
    <property type="entry name" value="P-loop_NTPase"/>
</dbReference>
<dbReference type="InterPro" id="IPR039657">
    <property type="entry name" value="Dimethylallyltransferase"/>
</dbReference>
<evidence type="ECO:0000313" key="5">
    <source>
        <dbReference type="EMBL" id="KAJ5199440.1"/>
    </source>
</evidence>
<accession>A0A9W9JRZ4</accession>
<dbReference type="GO" id="GO:0005524">
    <property type="term" value="F:ATP binding"/>
    <property type="evidence" value="ECO:0007669"/>
    <property type="project" value="UniProtKB-KW"/>
</dbReference>
<dbReference type="GO" id="GO:0052381">
    <property type="term" value="F:tRNA dimethylallyltransferase activity"/>
    <property type="evidence" value="ECO:0007669"/>
    <property type="project" value="TreeGrafter"/>
</dbReference>
<evidence type="ECO:0000256" key="4">
    <source>
        <dbReference type="ARBA" id="ARBA00022840"/>
    </source>
</evidence>
<evidence type="ECO:0000256" key="1">
    <source>
        <dbReference type="ARBA" id="ARBA00005842"/>
    </source>
</evidence>
<comment type="similarity">
    <text evidence="1">Belongs to the IPP transferase family.</text>
</comment>
<keyword evidence="2" id="KW-0808">Transferase</keyword>
<keyword evidence="4" id="KW-0067">ATP-binding</keyword>
<name>A0A9W9JRZ4_9EURO</name>
<evidence type="ECO:0000256" key="2">
    <source>
        <dbReference type="ARBA" id="ARBA00022679"/>
    </source>
</evidence>
<dbReference type="GO" id="GO:0006400">
    <property type="term" value="P:tRNA modification"/>
    <property type="evidence" value="ECO:0007669"/>
    <property type="project" value="TreeGrafter"/>
</dbReference>
<comment type="caution">
    <text evidence="5">The sequence shown here is derived from an EMBL/GenBank/DDBJ whole genome shotgun (WGS) entry which is preliminary data.</text>
</comment>
<evidence type="ECO:0000256" key="3">
    <source>
        <dbReference type="ARBA" id="ARBA00022741"/>
    </source>
</evidence>
<keyword evidence="6" id="KW-1185">Reference proteome</keyword>
<dbReference type="Gene3D" id="3.40.50.300">
    <property type="entry name" value="P-loop containing nucleotide triphosphate hydrolases"/>
    <property type="match status" value="1"/>
</dbReference>
<dbReference type="EMBL" id="JAPQKP010000003">
    <property type="protein sequence ID" value="KAJ5199440.1"/>
    <property type="molecule type" value="Genomic_DNA"/>
</dbReference>
<sequence>MESPATHIISIIGPTAVGKTKLGVYLAKVFCSDVISVDSLQCYKNGSMVTAKVTPSEADGVIHHLVDYLDADEEPHSFVQDALDCVKDIQNRGKVPILVGGSTSLTIPLLRACVENGKNVFVIMLDCPGPILQYRIEKRVDLMMEDGLLQELAELCTHEATYLEKGPDFSRGIWKAIGYQEFYPCLTQSGVDSKLLPETIAKCVTKMKLNSVFYAKSQLDWSQESLIPFLKKDGIPYTKLQVEEAASLENVMVAATRACIPILSKQYIKIERVAVLSREALH</sequence>
<evidence type="ECO:0000313" key="6">
    <source>
        <dbReference type="Proteomes" id="UP001150879"/>
    </source>
</evidence>
<dbReference type="CDD" id="cd02019">
    <property type="entry name" value="NK"/>
    <property type="match status" value="1"/>
</dbReference>
<dbReference type="GO" id="GO:0005739">
    <property type="term" value="C:mitochondrion"/>
    <property type="evidence" value="ECO:0007669"/>
    <property type="project" value="TreeGrafter"/>
</dbReference>
<dbReference type="SUPFAM" id="SSF52540">
    <property type="entry name" value="P-loop containing nucleoside triphosphate hydrolases"/>
    <property type="match status" value="1"/>
</dbReference>
<protein>
    <submittedName>
        <fullName evidence="5">Uncharacterized protein</fullName>
    </submittedName>
</protein>
<dbReference type="Pfam" id="PF01715">
    <property type="entry name" value="IPPT"/>
    <property type="match status" value="2"/>
</dbReference>
<dbReference type="AlphaFoldDB" id="A0A9W9JRZ4"/>
<keyword evidence="3" id="KW-0547">Nucleotide-binding</keyword>